<name>A0A6M3Y2J2_9ZZZZ</name>
<dbReference type="EMBL" id="MT142400">
    <property type="protein sequence ID" value="QJA79970.1"/>
    <property type="molecule type" value="Genomic_DNA"/>
</dbReference>
<evidence type="ECO:0000313" key="3">
    <source>
        <dbReference type="EMBL" id="QJI03244.1"/>
    </source>
</evidence>
<keyword evidence="1" id="KW-0472">Membrane</keyword>
<reference evidence="3" key="1">
    <citation type="submission" date="2020-03" db="EMBL/GenBank/DDBJ databases">
        <title>The deep terrestrial virosphere.</title>
        <authorList>
            <person name="Holmfeldt K."/>
            <person name="Nilsson E."/>
            <person name="Simone D."/>
            <person name="Lopez-Fernandez M."/>
            <person name="Wu X."/>
            <person name="de Brujin I."/>
            <person name="Lundin D."/>
            <person name="Andersson A."/>
            <person name="Bertilsson S."/>
            <person name="Dopson M."/>
        </authorList>
    </citation>
    <scope>NUCLEOTIDE SEQUENCE</scope>
    <source>
        <strain evidence="2">MM415A00812</strain>
        <strain evidence="3">TM448B04334</strain>
    </source>
</reference>
<keyword evidence="1" id="KW-1133">Transmembrane helix</keyword>
<evidence type="ECO:0000313" key="2">
    <source>
        <dbReference type="EMBL" id="QJA79970.1"/>
    </source>
</evidence>
<accession>A0A6M3Y2J2</accession>
<proteinExistence type="predicted"/>
<dbReference type="EMBL" id="MT145071">
    <property type="protein sequence ID" value="QJI03244.1"/>
    <property type="molecule type" value="Genomic_DNA"/>
</dbReference>
<feature type="transmembrane region" description="Helical" evidence="1">
    <location>
        <begin position="6"/>
        <end position="25"/>
    </location>
</feature>
<keyword evidence="1" id="KW-0812">Transmembrane</keyword>
<protein>
    <submittedName>
        <fullName evidence="3">Uncharacterized protein</fullName>
    </submittedName>
</protein>
<gene>
    <name evidence="2" type="ORF">MM415A00812_0025</name>
    <name evidence="3" type="ORF">TM448B04334_0002</name>
</gene>
<feature type="transmembrane region" description="Helical" evidence="1">
    <location>
        <begin position="45"/>
        <end position="65"/>
    </location>
</feature>
<sequence length="97" mass="10831">MELQFLLSKYGLLIVAAIGMMAHFLKKKIKGENAGAIFNYFKNHFRTVALAVIATWVGWLGYISLLVTGQVADVFAVFAIGYLCDSFFNKYDKQNGV</sequence>
<organism evidence="3">
    <name type="scientific">viral metagenome</name>
    <dbReference type="NCBI Taxonomy" id="1070528"/>
    <lineage>
        <taxon>unclassified sequences</taxon>
        <taxon>metagenomes</taxon>
        <taxon>organismal metagenomes</taxon>
    </lineage>
</organism>
<evidence type="ECO:0000256" key="1">
    <source>
        <dbReference type="SAM" id="Phobius"/>
    </source>
</evidence>
<dbReference type="AlphaFoldDB" id="A0A6M3Y2J2"/>